<sequence length="89" mass="9637">MKKTLISLSAAFLIFTAMQPVLYADTTGSIDDDDPNQNVYVFSESLDTVDTLNLNEVLDRALKNSHNLAMLTLKYAAQGSKKRGSPGAA</sequence>
<keyword evidence="1" id="KW-0732">Signal</keyword>
<dbReference type="EMBL" id="CP090978">
    <property type="protein sequence ID" value="UJF32454.1"/>
    <property type="molecule type" value="Genomic_DNA"/>
</dbReference>
<dbReference type="RefSeq" id="WP_235118803.1">
    <property type="nucleotide sequence ID" value="NZ_CP090978.1"/>
</dbReference>
<organism evidence="2 3">
    <name type="scientific">Paenibacillus hexagrammi</name>
    <dbReference type="NCBI Taxonomy" id="2908839"/>
    <lineage>
        <taxon>Bacteria</taxon>
        <taxon>Bacillati</taxon>
        <taxon>Bacillota</taxon>
        <taxon>Bacilli</taxon>
        <taxon>Bacillales</taxon>
        <taxon>Paenibacillaceae</taxon>
        <taxon>Paenibacillus</taxon>
    </lineage>
</organism>
<protein>
    <submittedName>
        <fullName evidence="2">Uncharacterized protein</fullName>
    </submittedName>
</protein>
<dbReference type="Proteomes" id="UP001649230">
    <property type="component" value="Chromosome"/>
</dbReference>
<evidence type="ECO:0000313" key="3">
    <source>
        <dbReference type="Proteomes" id="UP001649230"/>
    </source>
</evidence>
<accession>A0ABY3SGZ8</accession>
<gene>
    <name evidence="2" type="ORF">L0M14_22685</name>
</gene>
<feature type="signal peptide" evidence="1">
    <location>
        <begin position="1"/>
        <end position="23"/>
    </location>
</feature>
<keyword evidence="3" id="KW-1185">Reference proteome</keyword>
<proteinExistence type="predicted"/>
<name>A0ABY3SGZ8_9BACL</name>
<feature type="chain" id="PRO_5046800020" evidence="1">
    <location>
        <begin position="24"/>
        <end position="89"/>
    </location>
</feature>
<evidence type="ECO:0000256" key="1">
    <source>
        <dbReference type="SAM" id="SignalP"/>
    </source>
</evidence>
<evidence type="ECO:0000313" key="2">
    <source>
        <dbReference type="EMBL" id="UJF32454.1"/>
    </source>
</evidence>
<reference evidence="2 3" key="1">
    <citation type="journal article" date="2024" name="Int. J. Syst. Evol. Microbiol.">
        <title>Paenibacillus hexagrammi sp. nov., a novel bacterium isolated from the gut content of Hexagrammos agrammus.</title>
        <authorList>
            <person name="Jung H.K."/>
            <person name="Kim D.G."/>
            <person name="Zin H."/>
            <person name="Park J."/>
            <person name="Jung H."/>
            <person name="Kim Y.O."/>
            <person name="Kong H.J."/>
            <person name="Kim J.W."/>
            <person name="Kim Y.S."/>
        </authorList>
    </citation>
    <scope>NUCLEOTIDE SEQUENCE [LARGE SCALE GENOMIC DNA]</scope>
    <source>
        <strain evidence="2 3">YPD9-1</strain>
    </source>
</reference>